<dbReference type="EMBL" id="JAZDWU010000001">
    <property type="protein sequence ID" value="KAL0015466.1"/>
    <property type="molecule type" value="Genomic_DNA"/>
</dbReference>
<comment type="caution">
    <text evidence="1">The sequence shown here is derived from an EMBL/GenBank/DDBJ whole genome shotgun (WGS) entry which is preliminary data.</text>
</comment>
<organism evidence="1 2">
    <name type="scientific">Lithocarpus litseifolius</name>
    <dbReference type="NCBI Taxonomy" id="425828"/>
    <lineage>
        <taxon>Eukaryota</taxon>
        <taxon>Viridiplantae</taxon>
        <taxon>Streptophyta</taxon>
        <taxon>Embryophyta</taxon>
        <taxon>Tracheophyta</taxon>
        <taxon>Spermatophyta</taxon>
        <taxon>Magnoliopsida</taxon>
        <taxon>eudicotyledons</taxon>
        <taxon>Gunneridae</taxon>
        <taxon>Pentapetalae</taxon>
        <taxon>rosids</taxon>
        <taxon>fabids</taxon>
        <taxon>Fagales</taxon>
        <taxon>Fagaceae</taxon>
        <taxon>Lithocarpus</taxon>
    </lineage>
</organism>
<accession>A0AAW2E2V2</accession>
<reference evidence="1 2" key="1">
    <citation type="submission" date="2024-01" db="EMBL/GenBank/DDBJ databases">
        <title>A telomere-to-telomere, gap-free genome of sweet tea (Lithocarpus litseifolius).</title>
        <authorList>
            <person name="Zhou J."/>
        </authorList>
    </citation>
    <scope>NUCLEOTIDE SEQUENCE [LARGE SCALE GENOMIC DNA]</scope>
    <source>
        <strain evidence="1">Zhou-2022a</strain>
        <tissue evidence="1">Leaf</tissue>
    </source>
</reference>
<gene>
    <name evidence="1" type="ORF">SO802_002535</name>
</gene>
<dbReference type="PANTHER" id="PTHR33240">
    <property type="entry name" value="OS08G0508500 PROTEIN"/>
    <property type="match status" value="1"/>
</dbReference>
<evidence type="ECO:0000313" key="1">
    <source>
        <dbReference type="EMBL" id="KAL0015466.1"/>
    </source>
</evidence>
<keyword evidence="2" id="KW-1185">Reference proteome</keyword>
<feature type="non-terminal residue" evidence="1">
    <location>
        <position position="1"/>
    </location>
</feature>
<evidence type="ECO:0000313" key="2">
    <source>
        <dbReference type="Proteomes" id="UP001459277"/>
    </source>
</evidence>
<dbReference type="AlphaFoldDB" id="A0AAW2E2V2"/>
<dbReference type="Proteomes" id="UP001459277">
    <property type="component" value="Unassembled WGS sequence"/>
</dbReference>
<protein>
    <submittedName>
        <fullName evidence="1">Uncharacterized protein</fullName>
    </submittedName>
</protein>
<proteinExistence type="predicted"/>
<name>A0AAW2E2V2_9ROSI</name>
<sequence>CSLGCLEWEGSTHRNHIARCVISNRVEAPSHPFLAFSKEELPPKGATHTRPLQITMECMGAKVPMVLIDNGSVLNICPFRTAFTIGLDVETIIPSPLTVRAYDNTLRKAMGNCKALCKIGQLETIVEFLVMDITSNYNLLSGRVWLQTCTPS</sequence>
<dbReference type="PANTHER" id="PTHR33240:SF15">
    <property type="entry name" value="GAG-PRO-LIKE PROTEIN"/>
    <property type="match status" value="1"/>
</dbReference>
<dbReference type="CDD" id="cd00303">
    <property type="entry name" value="retropepsin_like"/>
    <property type="match status" value="1"/>
</dbReference>